<accession>A0A077YUK6</accession>
<dbReference type="AlphaFoldDB" id="A0A077YUK6"/>
<sequence length="101" mass="11522">MTKHSSVLLLLGRQLIVFFLVRLYGTVNLCQIFISNCELHRDDQLNRAAIAVANNVYGGDTVSFGKQVNFVNRNTWTKQTKMYTKCPSCSIETFVPARRSY</sequence>
<evidence type="ECO:0000313" key="1">
    <source>
        <dbReference type="EMBL" id="CDW51762.1"/>
    </source>
</evidence>
<dbReference type="EMBL" id="HG805809">
    <property type="protein sequence ID" value="CDW51762.1"/>
    <property type="molecule type" value="Genomic_DNA"/>
</dbReference>
<organism evidence="1 2">
    <name type="scientific">Trichuris trichiura</name>
    <name type="common">Whipworm</name>
    <name type="synonym">Trichocephalus trichiurus</name>
    <dbReference type="NCBI Taxonomy" id="36087"/>
    <lineage>
        <taxon>Eukaryota</taxon>
        <taxon>Metazoa</taxon>
        <taxon>Ecdysozoa</taxon>
        <taxon>Nematoda</taxon>
        <taxon>Enoplea</taxon>
        <taxon>Dorylaimia</taxon>
        <taxon>Trichinellida</taxon>
        <taxon>Trichuridae</taxon>
        <taxon>Trichuris</taxon>
    </lineage>
</organism>
<reference evidence="1" key="1">
    <citation type="submission" date="2014-01" db="EMBL/GenBank/DDBJ databases">
        <authorList>
            <person name="Aslett M."/>
        </authorList>
    </citation>
    <scope>NUCLEOTIDE SEQUENCE</scope>
</reference>
<keyword evidence="2" id="KW-1185">Reference proteome</keyword>
<proteinExistence type="predicted"/>
<protein>
    <submittedName>
        <fullName evidence="1">Uncharacterized protein</fullName>
    </submittedName>
</protein>
<gene>
    <name evidence="1" type="ORF">TTRE_0000002101</name>
</gene>
<dbReference type="Proteomes" id="UP000030665">
    <property type="component" value="Unassembled WGS sequence"/>
</dbReference>
<evidence type="ECO:0000313" key="2">
    <source>
        <dbReference type="Proteomes" id="UP000030665"/>
    </source>
</evidence>
<reference evidence="1" key="2">
    <citation type="submission" date="2014-03" db="EMBL/GenBank/DDBJ databases">
        <title>The whipworm genome and dual-species transcriptomics of an intimate host-pathogen interaction.</title>
        <authorList>
            <person name="Foth B.J."/>
            <person name="Tsai I.J."/>
            <person name="Reid A.J."/>
            <person name="Bancroft A.J."/>
            <person name="Nichol S."/>
            <person name="Tracey A."/>
            <person name="Holroyd N."/>
            <person name="Cotton J.A."/>
            <person name="Stanley E.J."/>
            <person name="Zarowiecki M."/>
            <person name="Liu J.Z."/>
            <person name="Huckvale T."/>
            <person name="Cooper P.J."/>
            <person name="Grencis R.K."/>
            <person name="Berriman M."/>
        </authorList>
    </citation>
    <scope>NUCLEOTIDE SEQUENCE [LARGE SCALE GENOMIC DNA]</scope>
</reference>
<name>A0A077YUK6_TRITR</name>